<dbReference type="PANTHER" id="PTHR43443:SF1">
    <property type="entry name" value="3-HEXULOSE-6-PHOSPHATE ISOMERASE"/>
    <property type="match status" value="1"/>
</dbReference>
<dbReference type="InterPro" id="IPR017552">
    <property type="entry name" value="PHI/rmpB"/>
</dbReference>
<dbReference type="InterPro" id="IPR046348">
    <property type="entry name" value="SIS_dom_sf"/>
</dbReference>
<comment type="similarity">
    <text evidence="1">Belongs to the SIS family. PHI subfamily.</text>
</comment>
<dbReference type="PROSITE" id="PS51464">
    <property type="entry name" value="SIS"/>
    <property type="match status" value="1"/>
</dbReference>
<dbReference type="GO" id="GO:0097367">
    <property type="term" value="F:carbohydrate derivative binding"/>
    <property type="evidence" value="ECO:0007669"/>
    <property type="project" value="InterPro"/>
</dbReference>
<dbReference type="Gene3D" id="3.40.50.10490">
    <property type="entry name" value="Glucose-6-phosphate isomerase like protein, domain 1"/>
    <property type="match status" value="1"/>
</dbReference>
<evidence type="ECO:0000313" key="3">
    <source>
        <dbReference type="EMBL" id="HGF35283.1"/>
    </source>
</evidence>
<dbReference type="SUPFAM" id="SSF53697">
    <property type="entry name" value="SIS domain"/>
    <property type="match status" value="1"/>
</dbReference>
<dbReference type="InterPro" id="IPR001347">
    <property type="entry name" value="SIS_dom"/>
</dbReference>
<organism evidence="3">
    <name type="scientific">Desulfobacca acetoxidans</name>
    <dbReference type="NCBI Taxonomy" id="60893"/>
    <lineage>
        <taxon>Bacteria</taxon>
        <taxon>Pseudomonadati</taxon>
        <taxon>Thermodesulfobacteriota</taxon>
        <taxon>Desulfobaccia</taxon>
        <taxon>Desulfobaccales</taxon>
        <taxon>Desulfobaccaceae</taxon>
        <taxon>Desulfobacca</taxon>
    </lineage>
</organism>
<dbReference type="CDD" id="cd05005">
    <property type="entry name" value="SIS_PHI"/>
    <property type="match status" value="1"/>
</dbReference>
<dbReference type="AlphaFoldDB" id="A0A7C3V0B4"/>
<proteinExistence type="inferred from homology"/>
<name>A0A7C3V0B4_9BACT</name>
<dbReference type="GO" id="GO:0016853">
    <property type="term" value="F:isomerase activity"/>
    <property type="evidence" value="ECO:0007669"/>
    <property type="project" value="InterPro"/>
</dbReference>
<sequence length="214" mass="23616">MDRDRKEGIMGYLPSARREVFFSESSRDDRLTRALDQMLGEVGGVFSRLSPELAGTFLKEVEAAPRIFGCAAGRSGFILRGFLMRLMHLGFSVYVVGETITPRLQPQDLLIVISGSGETAQPREVLRRANTVGARTLAITADPGSTIAREAQVVIHIPGTTKLTLEQEPDSVQCPGSLFEQACFLFLEGVVLILFKERLDHDRQAMLARHADVE</sequence>
<accession>A0A7C3V0B4</accession>
<dbReference type="Pfam" id="PF01380">
    <property type="entry name" value="SIS"/>
    <property type="match status" value="1"/>
</dbReference>
<gene>
    <name evidence="3" type="ORF">ENW96_13050</name>
</gene>
<evidence type="ECO:0000256" key="1">
    <source>
        <dbReference type="ARBA" id="ARBA00009235"/>
    </source>
</evidence>
<feature type="domain" description="SIS" evidence="2">
    <location>
        <begin position="57"/>
        <end position="200"/>
    </location>
</feature>
<dbReference type="PANTHER" id="PTHR43443">
    <property type="entry name" value="3-HEXULOSE-6-PHOSPHATE ISOMERASE"/>
    <property type="match status" value="1"/>
</dbReference>
<evidence type="ECO:0000259" key="2">
    <source>
        <dbReference type="PROSITE" id="PS51464"/>
    </source>
</evidence>
<reference evidence="3" key="1">
    <citation type="journal article" date="2020" name="mSystems">
        <title>Genome- and Community-Level Interaction Insights into Carbon Utilization and Element Cycling Functions of Hydrothermarchaeota in Hydrothermal Sediment.</title>
        <authorList>
            <person name="Zhou Z."/>
            <person name="Liu Y."/>
            <person name="Xu W."/>
            <person name="Pan J."/>
            <person name="Luo Z.H."/>
            <person name="Li M."/>
        </authorList>
    </citation>
    <scope>NUCLEOTIDE SEQUENCE [LARGE SCALE GENOMIC DNA]</scope>
    <source>
        <strain evidence="3">SpSt-897</strain>
    </source>
</reference>
<protein>
    <submittedName>
        <fullName evidence="3">SIS domain-containing protein</fullName>
    </submittedName>
</protein>
<comment type="caution">
    <text evidence="3">The sequence shown here is derived from an EMBL/GenBank/DDBJ whole genome shotgun (WGS) entry which is preliminary data.</text>
</comment>
<dbReference type="EMBL" id="DTMF01000312">
    <property type="protein sequence ID" value="HGF35283.1"/>
    <property type="molecule type" value="Genomic_DNA"/>
</dbReference>
<dbReference type="NCBIfam" id="TIGR03127">
    <property type="entry name" value="RuMP_HxlB"/>
    <property type="match status" value="1"/>
</dbReference>
<dbReference type="GO" id="GO:1901135">
    <property type="term" value="P:carbohydrate derivative metabolic process"/>
    <property type="evidence" value="ECO:0007669"/>
    <property type="project" value="InterPro"/>
</dbReference>